<reference evidence="7 8" key="1">
    <citation type="submission" date="2020-08" db="EMBL/GenBank/DDBJ databases">
        <title>Genome public.</title>
        <authorList>
            <person name="Liu C."/>
            <person name="Sun Q."/>
        </authorList>
    </citation>
    <scope>NUCLEOTIDE SEQUENCE [LARGE SCALE GENOMIC DNA]</scope>
    <source>
        <strain evidence="7 8">NSJ-6</strain>
    </source>
</reference>
<accession>A0ABR7DE42</accession>
<gene>
    <name evidence="7" type="ORF">H8S20_12130</name>
</gene>
<dbReference type="EMBL" id="JACOOO010000025">
    <property type="protein sequence ID" value="MBC5629638.1"/>
    <property type="molecule type" value="Genomic_DNA"/>
</dbReference>
<comment type="caution">
    <text evidence="7">The sequence shown here is derived from an EMBL/GenBank/DDBJ whole genome shotgun (WGS) entry which is preliminary data.</text>
</comment>
<keyword evidence="2" id="KW-0862">Zinc</keyword>
<dbReference type="Pfam" id="PF20511">
    <property type="entry name" value="PMI_typeI_cat"/>
    <property type="match status" value="1"/>
</dbReference>
<name>A0ABR7DE42_9CLOT</name>
<evidence type="ECO:0000256" key="2">
    <source>
        <dbReference type="ARBA" id="ARBA00022833"/>
    </source>
</evidence>
<dbReference type="InterPro" id="IPR011051">
    <property type="entry name" value="RmlC_Cupin_sf"/>
</dbReference>
<dbReference type="Proteomes" id="UP000596929">
    <property type="component" value="Unassembled WGS sequence"/>
</dbReference>
<dbReference type="InterPro" id="IPR014710">
    <property type="entry name" value="RmlC-like_jellyroll"/>
</dbReference>
<evidence type="ECO:0000256" key="4">
    <source>
        <dbReference type="ARBA" id="ARBA00030762"/>
    </source>
</evidence>
<protein>
    <recommendedName>
        <fullName evidence="3">Phosphohexomutase</fullName>
    </recommendedName>
    <alternativeName>
        <fullName evidence="4">Phosphomannose isomerase</fullName>
    </alternativeName>
</protein>
<keyword evidence="8" id="KW-1185">Reference proteome</keyword>
<dbReference type="PANTHER" id="PTHR42742">
    <property type="entry name" value="TRANSCRIPTIONAL REPRESSOR MPRA"/>
    <property type="match status" value="1"/>
</dbReference>
<dbReference type="CDD" id="cd07010">
    <property type="entry name" value="cupin_PMI_type_I_N_bac"/>
    <property type="match status" value="1"/>
</dbReference>
<keyword evidence="1" id="KW-0479">Metal-binding</keyword>
<feature type="domain" description="Phosphomannose isomerase type I catalytic" evidence="5">
    <location>
        <begin position="65"/>
        <end position="125"/>
    </location>
</feature>
<keyword evidence="7" id="KW-0413">Isomerase</keyword>
<dbReference type="PANTHER" id="PTHR42742:SF3">
    <property type="entry name" value="FRUCTOKINASE"/>
    <property type="match status" value="1"/>
</dbReference>
<evidence type="ECO:0000313" key="7">
    <source>
        <dbReference type="EMBL" id="MBC5629638.1"/>
    </source>
</evidence>
<dbReference type="InterPro" id="IPR046457">
    <property type="entry name" value="PMI_typeI_cat"/>
</dbReference>
<dbReference type="InterPro" id="IPR051804">
    <property type="entry name" value="Carb_Metab_Reg_Kinase/Isom"/>
</dbReference>
<evidence type="ECO:0000256" key="3">
    <source>
        <dbReference type="ARBA" id="ARBA00029741"/>
    </source>
</evidence>
<dbReference type="Pfam" id="PF21621">
    <property type="entry name" value="MPI_cupin_dom"/>
    <property type="match status" value="1"/>
</dbReference>
<proteinExistence type="predicted"/>
<dbReference type="Gene3D" id="2.60.120.10">
    <property type="entry name" value="Jelly Rolls"/>
    <property type="match status" value="2"/>
</dbReference>
<dbReference type="RefSeq" id="WP_186860293.1">
    <property type="nucleotide sequence ID" value="NZ_JACOOO010000025.1"/>
</dbReference>
<evidence type="ECO:0000256" key="1">
    <source>
        <dbReference type="ARBA" id="ARBA00022723"/>
    </source>
</evidence>
<evidence type="ECO:0000259" key="5">
    <source>
        <dbReference type="Pfam" id="PF20511"/>
    </source>
</evidence>
<dbReference type="InterPro" id="IPR049071">
    <property type="entry name" value="MPI_cupin_dom"/>
</dbReference>
<organism evidence="7 8">
    <name type="scientific">Clostridium hominis</name>
    <dbReference type="NCBI Taxonomy" id="2763036"/>
    <lineage>
        <taxon>Bacteria</taxon>
        <taxon>Bacillati</taxon>
        <taxon>Bacillota</taxon>
        <taxon>Clostridia</taxon>
        <taxon>Eubacteriales</taxon>
        <taxon>Clostridiaceae</taxon>
        <taxon>Clostridium</taxon>
    </lineage>
</organism>
<sequence length="357" mass="41828">MLSIEPIKLKHNRIERPFKGGFLLDKLQLVKSPRDGYMSESWIASTTKVFNDKKDSNYGLSKCVINDKDYLLKDLINKYPKEFLGEKHIKSFGVEMAVLVKFIDSFSRLLIQVHPNKDYAQKYLNSDFGKTEAWHILDIREDIKDRAYIYLGFKEGVTREKWRQAFLEQDIEGMISMMHKIYVNKGDTIFIPGGVPHALGGGCLVIEIQEPTDFTMRVERQRLDGMKISEEMIHNGLGIEKMLDCFNYEEINEYELRVRYFLKEKITLEENFKKIELIGDKYKEYFTMEKLEINKKVYIEKDKFCIATVIDGKGKLTYLDKDMILEKGDEIFIPEYNRSFALEGENLKIINCYSPTV</sequence>
<evidence type="ECO:0000259" key="6">
    <source>
        <dbReference type="Pfam" id="PF21621"/>
    </source>
</evidence>
<dbReference type="SUPFAM" id="SSF51182">
    <property type="entry name" value="RmlC-like cupins"/>
    <property type="match status" value="1"/>
</dbReference>
<evidence type="ECO:0000313" key="8">
    <source>
        <dbReference type="Proteomes" id="UP000596929"/>
    </source>
</evidence>
<feature type="domain" description="Mannose-6-phosphate isomerase cupin" evidence="6">
    <location>
        <begin position="283"/>
        <end position="352"/>
    </location>
</feature>
<dbReference type="GO" id="GO:0016853">
    <property type="term" value="F:isomerase activity"/>
    <property type="evidence" value="ECO:0007669"/>
    <property type="project" value="UniProtKB-KW"/>
</dbReference>